<dbReference type="PANTHER" id="PTHR22807">
    <property type="entry name" value="NOP2 YEAST -RELATED NOL1/NOP2/FMU SUN DOMAIN-CONTAINING"/>
    <property type="match status" value="1"/>
</dbReference>
<dbReference type="AlphaFoldDB" id="A0A9W8KW07"/>
<proteinExistence type="inferred from homology"/>
<dbReference type="Proteomes" id="UP001151518">
    <property type="component" value="Unassembled WGS sequence"/>
</dbReference>
<evidence type="ECO:0000259" key="6">
    <source>
        <dbReference type="PROSITE" id="PS51686"/>
    </source>
</evidence>
<accession>A0A9W8KW07</accession>
<keyword evidence="1 5" id="KW-0489">Methyltransferase</keyword>
<keyword evidence="2 5" id="KW-0808">Transferase</keyword>
<dbReference type="InterPro" id="IPR049560">
    <property type="entry name" value="MeTrfase_RsmB-F_NOP2_cat"/>
</dbReference>
<feature type="binding site" evidence="5">
    <location>
        <position position="205"/>
    </location>
    <ligand>
        <name>S-adenosyl-L-methionine</name>
        <dbReference type="ChEBI" id="CHEBI:59789"/>
    </ligand>
</feature>
<protein>
    <recommendedName>
        <fullName evidence="6">SAM-dependent MTase RsmB/NOP-type domain-containing protein</fullName>
    </recommendedName>
</protein>
<dbReference type="OrthoDB" id="6093671at2759"/>
<dbReference type="PRINTS" id="PR02010">
    <property type="entry name" value="RCMT9"/>
</dbReference>
<evidence type="ECO:0000256" key="4">
    <source>
        <dbReference type="ARBA" id="ARBA00022884"/>
    </source>
</evidence>
<dbReference type="PROSITE" id="PS51686">
    <property type="entry name" value="SAM_MT_RSMB_NOP"/>
    <property type="match status" value="1"/>
</dbReference>
<dbReference type="InterPro" id="IPR023269">
    <property type="entry name" value="RCMT_subfamily_9"/>
</dbReference>
<dbReference type="GO" id="GO:0001510">
    <property type="term" value="P:RNA methylation"/>
    <property type="evidence" value="ECO:0007669"/>
    <property type="project" value="InterPro"/>
</dbReference>
<dbReference type="SUPFAM" id="SSF53335">
    <property type="entry name" value="S-adenosyl-L-methionine-dependent methyltransferases"/>
    <property type="match status" value="1"/>
</dbReference>
<organism evidence="7 8">
    <name type="scientific">Coemansia spiralis</name>
    <dbReference type="NCBI Taxonomy" id="417178"/>
    <lineage>
        <taxon>Eukaryota</taxon>
        <taxon>Fungi</taxon>
        <taxon>Fungi incertae sedis</taxon>
        <taxon>Zoopagomycota</taxon>
        <taxon>Kickxellomycotina</taxon>
        <taxon>Kickxellomycetes</taxon>
        <taxon>Kickxellales</taxon>
        <taxon>Kickxellaceae</taxon>
        <taxon>Coemansia</taxon>
    </lineage>
</organism>
<reference evidence="7" key="1">
    <citation type="submission" date="2022-07" db="EMBL/GenBank/DDBJ databases">
        <title>Phylogenomic reconstructions and comparative analyses of Kickxellomycotina fungi.</title>
        <authorList>
            <person name="Reynolds N.K."/>
            <person name="Stajich J.E."/>
            <person name="Barry K."/>
            <person name="Grigoriev I.V."/>
            <person name="Crous P."/>
            <person name="Smith M.E."/>
        </authorList>
    </citation>
    <scope>NUCLEOTIDE SEQUENCE</scope>
    <source>
        <strain evidence="7">NRRL 3115</strain>
    </source>
</reference>
<feature type="binding site" evidence="5">
    <location>
        <position position="175"/>
    </location>
    <ligand>
        <name>S-adenosyl-L-methionine</name>
        <dbReference type="ChEBI" id="CHEBI:59789"/>
    </ligand>
</feature>
<keyword evidence="3 5" id="KW-0949">S-adenosyl-L-methionine</keyword>
<sequence length="448" mass="49864">MNGFYKILMDEQIEIKPNSTVSSNFSPSFLEFLQENHIDPGVYDVFSKLPRYVRVLRYNRRSNEEISEIVLKISRDAGCKVNLVRGIPGFLEITDSAIKLSQLRSYSSGDIIGMDVSSGIAALALSVAPGDNVLDLCCAPGTKLLLLAEMLNNPKCNTDSEPSIDSLKGSVTGVDISAHRAATCRSLIKKYAGNNKAYIRLFLEDGTTFDEKAPQSQWWDPQRIKYAASTNGNLHNSWRKERKADGRPWFATKMLSTAYACDGSELYDRVLVDAECTHDGSLTHVQKYERWGWDQLDALVINDNRSASVPLLQSRLLENGWRLLKPGGILVYSTCSLSRYQNEYVVGGFLSRHGEDEASVERIPAIEDAIIATAPIWMPENESKQAQNNFSDRKGIFERMVHAVRLDPSVSNSSGMFVARIRKLKGSNSSLFAGQSKSIVPLELSFSK</sequence>
<dbReference type="Pfam" id="PF01189">
    <property type="entry name" value="Methyltr_RsmB-F"/>
    <property type="match status" value="1"/>
</dbReference>
<evidence type="ECO:0000256" key="2">
    <source>
        <dbReference type="ARBA" id="ARBA00022679"/>
    </source>
</evidence>
<dbReference type="CDD" id="cd02440">
    <property type="entry name" value="AdoMet_MTases"/>
    <property type="match status" value="1"/>
</dbReference>
<gene>
    <name evidence="7" type="ORF">GGI25_005912</name>
</gene>
<evidence type="ECO:0000313" key="8">
    <source>
        <dbReference type="Proteomes" id="UP001151518"/>
    </source>
</evidence>
<keyword evidence="4 5" id="KW-0694">RNA-binding</keyword>
<dbReference type="Gene3D" id="3.40.50.150">
    <property type="entry name" value="Vaccinia Virus protein VP39"/>
    <property type="match status" value="1"/>
</dbReference>
<feature type="binding site" evidence="5">
    <location>
        <position position="273"/>
    </location>
    <ligand>
        <name>S-adenosyl-L-methionine</name>
        <dbReference type="ChEBI" id="CHEBI:59789"/>
    </ligand>
</feature>
<comment type="similarity">
    <text evidence="5">Belongs to the class I-like SAM-binding methyltransferase superfamily. RsmB/NOP family.</text>
</comment>
<feature type="active site" description="Nucleophile" evidence="5">
    <location>
        <position position="335"/>
    </location>
</feature>
<dbReference type="InterPro" id="IPR023267">
    <property type="entry name" value="RCMT"/>
</dbReference>
<name>A0A9W8KW07_9FUNG</name>
<dbReference type="GO" id="GO:0003723">
    <property type="term" value="F:RNA binding"/>
    <property type="evidence" value="ECO:0007669"/>
    <property type="project" value="UniProtKB-UniRule"/>
</dbReference>
<dbReference type="EMBL" id="JANBTW010000129">
    <property type="protein sequence ID" value="KAJ2670227.1"/>
    <property type="molecule type" value="Genomic_DNA"/>
</dbReference>
<evidence type="ECO:0000256" key="5">
    <source>
        <dbReference type="PROSITE-ProRule" id="PRU01023"/>
    </source>
</evidence>
<evidence type="ECO:0000313" key="7">
    <source>
        <dbReference type="EMBL" id="KAJ2670227.1"/>
    </source>
</evidence>
<dbReference type="PANTHER" id="PTHR22807:SF16">
    <property type="entry name" value="SAM-DEPENDENT MTASE RSMB_NOP-TYPE DOMAIN-CONTAINING PROTEIN"/>
    <property type="match status" value="1"/>
</dbReference>
<dbReference type="InterPro" id="IPR001678">
    <property type="entry name" value="MeTrfase_RsmB-F_NOP2_dom"/>
</dbReference>
<dbReference type="InterPro" id="IPR029063">
    <property type="entry name" value="SAM-dependent_MTases_sf"/>
</dbReference>
<comment type="caution">
    <text evidence="5">Lacks conserved residue(s) required for the propagation of feature annotation.</text>
</comment>
<dbReference type="GO" id="GO:0008173">
    <property type="term" value="F:RNA methyltransferase activity"/>
    <property type="evidence" value="ECO:0007669"/>
    <property type="project" value="InterPro"/>
</dbReference>
<evidence type="ECO:0000256" key="1">
    <source>
        <dbReference type="ARBA" id="ARBA00022603"/>
    </source>
</evidence>
<feature type="domain" description="SAM-dependent MTase RsmB/NOP-type" evidence="6">
    <location>
        <begin position="41"/>
        <end position="424"/>
    </location>
</feature>
<dbReference type="PRINTS" id="PR02008">
    <property type="entry name" value="RCMTFAMILY"/>
</dbReference>
<evidence type="ECO:0000256" key="3">
    <source>
        <dbReference type="ARBA" id="ARBA00022691"/>
    </source>
</evidence>
<comment type="caution">
    <text evidence="7">The sequence shown here is derived from an EMBL/GenBank/DDBJ whole genome shotgun (WGS) entry which is preliminary data.</text>
</comment>